<feature type="domain" description="Thioesterase" evidence="3">
    <location>
        <begin position="18"/>
        <end position="99"/>
    </location>
</feature>
<comment type="caution">
    <text evidence="4">The sequence shown here is derived from an EMBL/GenBank/DDBJ whole genome shotgun (WGS) entry which is preliminary data.</text>
</comment>
<organism evidence="4 5">
    <name type="scientific">Candidatus Aphodenecus pullistercoris</name>
    <dbReference type="NCBI Taxonomy" id="2840669"/>
    <lineage>
        <taxon>Bacteria</taxon>
        <taxon>Pseudomonadati</taxon>
        <taxon>Spirochaetota</taxon>
        <taxon>Spirochaetia</taxon>
        <taxon>Spirochaetales</taxon>
        <taxon>Candidatus Aphodenecus</taxon>
    </lineage>
</organism>
<dbReference type="InterPro" id="IPR008272">
    <property type="entry name" value="HB-CoA_thioesterase_AS"/>
</dbReference>
<dbReference type="FunFam" id="3.10.129.10:FF:000004">
    <property type="entry name" value="Tol-pal system-associated acyl-CoA thioesterase"/>
    <property type="match status" value="1"/>
</dbReference>
<dbReference type="EC" id="3.1.2.-" evidence="4"/>
<sequence length="127" mass="14421">MRSFEYTQRVYFSDTDAQGIVYHGRYLDFAEHARTELARTFGASGLMGTLAFVVKRIEIDYQKSAVLDDVLTVVTQVEELGRFSLVFLQTIRRGDEVVCTLRVKVACVDLATKHLARLDDRLIEALS</sequence>
<dbReference type="CDD" id="cd00586">
    <property type="entry name" value="4HBT"/>
    <property type="match status" value="1"/>
</dbReference>
<evidence type="ECO:0000259" key="3">
    <source>
        <dbReference type="Pfam" id="PF03061"/>
    </source>
</evidence>
<dbReference type="PROSITE" id="PS01328">
    <property type="entry name" value="4HBCOA_THIOESTERASE"/>
    <property type="match status" value="1"/>
</dbReference>
<dbReference type="EMBL" id="JADIMU010000008">
    <property type="protein sequence ID" value="MBO8442317.1"/>
    <property type="molecule type" value="Genomic_DNA"/>
</dbReference>
<proteinExistence type="inferred from homology"/>
<dbReference type="InterPro" id="IPR050563">
    <property type="entry name" value="4-hydroxybenzoyl-CoA_TE"/>
</dbReference>
<name>A0A9D9E6H3_9SPIR</name>
<dbReference type="SUPFAM" id="SSF54637">
    <property type="entry name" value="Thioesterase/thiol ester dehydrase-isomerase"/>
    <property type="match status" value="1"/>
</dbReference>
<dbReference type="InterPro" id="IPR006683">
    <property type="entry name" value="Thioestr_dom"/>
</dbReference>
<evidence type="ECO:0000256" key="2">
    <source>
        <dbReference type="ARBA" id="ARBA00022801"/>
    </source>
</evidence>
<dbReference type="Gene3D" id="3.10.129.10">
    <property type="entry name" value="Hotdog Thioesterase"/>
    <property type="match status" value="1"/>
</dbReference>
<dbReference type="PIRSF" id="PIRSF003230">
    <property type="entry name" value="YbgC"/>
    <property type="match status" value="1"/>
</dbReference>
<evidence type="ECO:0000313" key="4">
    <source>
        <dbReference type="EMBL" id="MBO8442317.1"/>
    </source>
</evidence>
<accession>A0A9D9E6H3</accession>
<dbReference type="InterPro" id="IPR029069">
    <property type="entry name" value="HotDog_dom_sf"/>
</dbReference>
<dbReference type="InterPro" id="IPR006684">
    <property type="entry name" value="YbgC/YbaW"/>
</dbReference>
<dbReference type="AlphaFoldDB" id="A0A9D9E6H3"/>
<dbReference type="Proteomes" id="UP000823633">
    <property type="component" value="Unassembled WGS sequence"/>
</dbReference>
<gene>
    <name evidence="4" type="ORF">IAC42_00945</name>
</gene>
<dbReference type="PANTHER" id="PTHR31793">
    <property type="entry name" value="4-HYDROXYBENZOYL-COA THIOESTERASE FAMILY MEMBER"/>
    <property type="match status" value="1"/>
</dbReference>
<comment type="similarity">
    <text evidence="1">Belongs to the 4-hydroxybenzoyl-CoA thioesterase family.</text>
</comment>
<dbReference type="GO" id="GO:0047617">
    <property type="term" value="F:fatty acyl-CoA hydrolase activity"/>
    <property type="evidence" value="ECO:0007669"/>
    <property type="project" value="TreeGrafter"/>
</dbReference>
<keyword evidence="2 4" id="KW-0378">Hydrolase</keyword>
<dbReference type="NCBIfam" id="TIGR00051">
    <property type="entry name" value="YbgC/FadM family acyl-CoA thioesterase"/>
    <property type="match status" value="1"/>
</dbReference>
<dbReference type="Pfam" id="PF03061">
    <property type="entry name" value="4HBT"/>
    <property type="match status" value="1"/>
</dbReference>
<protein>
    <submittedName>
        <fullName evidence="4">YbgC/FadM family acyl-CoA thioesterase</fullName>
        <ecNumber evidence="4">3.1.2.-</ecNumber>
    </submittedName>
</protein>
<evidence type="ECO:0000256" key="1">
    <source>
        <dbReference type="ARBA" id="ARBA00005953"/>
    </source>
</evidence>
<evidence type="ECO:0000313" key="5">
    <source>
        <dbReference type="Proteomes" id="UP000823633"/>
    </source>
</evidence>
<dbReference type="PANTHER" id="PTHR31793:SF37">
    <property type="entry name" value="ACYL-COA THIOESTER HYDROLASE YBGC"/>
    <property type="match status" value="1"/>
</dbReference>
<reference evidence="4" key="2">
    <citation type="journal article" date="2021" name="PeerJ">
        <title>Extensive microbial diversity within the chicken gut microbiome revealed by metagenomics and culture.</title>
        <authorList>
            <person name="Gilroy R."/>
            <person name="Ravi A."/>
            <person name="Getino M."/>
            <person name="Pursley I."/>
            <person name="Horton D.L."/>
            <person name="Alikhan N.F."/>
            <person name="Baker D."/>
            <person name="Gharbi K."/>
            <person name="Hall N."/>
            <person name="Watson M."/>
            <person name="Adriaenssens E.M."/>
            <person name="Foster-Nyarko E."/>
            <person name="Jarju S."/>
            <person name="Secka A."/>
            <person name="Antonio M."/>
            <person name="Oren A."/>
            <person name="Chaudhuri R.R."/>
            <person name="La Ragione R."/>
            <person name="Hildebrand F."/>
            <person name="Pallen M.J."/>
        </authorList>
    </citation>
    <scope>NUCLEOTIDE SEQUENCE</scope>
    <source>
        <strain evidence="4">11167</strain>
    </source>
</reference>
<reference evidence="4" key="1">
    <citation type="submission" date="2020-10" db="EMBL/GenBank/DDBJ databases">
        <authorList>
            <person name="Gilroy R."/>
        </authorList>
    </citation>
    <scope>NUCLEOTIDE SEQUENCE</scope>
    <source>
        <strain evidence="4">11167</strain>
    </source>
</reference>